<evidence type="ECO:0000313" key="1">
    <source>
        <dbReference type="Ensembl" id="ENSCCRP00000004779.2"/>
    </source>
</evidence>
<dbReference type="GO" id="GO:0016592">
    <property type="term" value="C:mediator complex"/>
    <property type="evidence" value="ECO:0007669"/>
    <property type="project" value="TreeGrafter"/>
</dbReference>
<evidence type="ECO:0000313" key="2">
    <source>
        <dbReference type="Proteomes" id="UP001108240"/>
    </source>
</evidence>
<dbReference type="Ensembl" id="ENSCCRT00000005279.2">
    <property type="protein sequence ID" value="ENSCCRP00000004779.2"/>
    <property type="gene ID" value="ENSCCRG00000002832.2"/>
</dbReference>
<name>A0A8C0Y6N9_CYPCA</name>
<dbReference type="GO" id="GO:0046966">
    <property type="term" value="F:nuclear thyroid hormone receptor binding"/>
    <property type="evidence" value="ECO:0007669"/>
    <property type="project" value="TreeGrafter"/>
</dbReference>
<dbReference type="PANTHER" id="PTHR12881:SF4">
    <property type="entry name" value="MEDIATOR OF RNA POLYMERASE II TRANSCRIPTION SUBUNIT 1"/>
    <property type="match status" value="1"/>
</dbReference>
<dbReference type="GO" id="GO:0097067">
    <property type="term" value="P:cellular response to thyroid hormone stimulus"/>
    <property type="evidence" value="ECO:0007669"/>
    <property type="project" value="TreeGrafter"/>
</dbReference>
<keyword evidence="2" id="KW-1185">Reference proteome</keyword>
<dbReference type="GO" id="GO:0006357">
    <property type="term" value="P:regulation of transcription by RNA polymerase II"/>
    <property type="evidence" value="ECO:0007669"/>
    <property type="project" value="TreeGrafter"/>
</dbReference>
<dbReference type="AlphaFoldDB" id="A0A8C0Y6N9"/>
<dbReference type="PANTHER" id="PTHR12881">
    <property type="entry name" value="MEDIATOR OF RNA POLYMERASE II TRANSCRIPTION SUBUNIT 1"/>
    <property type="match status" value="1"/>
</dbReference>
<proteinExistence type="predicted"/>
<protein>
    <submittedName>
        <fullName evidence="1">Uncharacterized protein</fullName>
    </submittedName>
</protein>
<dbReference type="GO" id="GO:0003712">
    <property type="term" value="F:transcription coregulator activity"/>
    <property type="evidence" value="ECO:0007669"/>
    <property type="project" value="TreeGrafter"/>
</dbReference>
<organism evidence="1 2">
    <name type="scientific">Cyprinus carpio carpio</name>
    <dbReference type="NCBI Taxonomy" id="630221"/>
    <lineage>
        <taxon>Eukaryota</taxon>
        <taxon>Metazoa</taxon>
        <taxon>Chordata</taxon>
        <taxon>Craniata</taxon>
        <taxon>Vertebrata</taxon>
        <taxon>Euteleostomi</taxon>
        <taxon>Actinopterygii</taxon>
        <taxon>Neopterygii</taxon>
        <taxon>Teleostei</taxon>
        <taxon>Ostariophysi</taxon>
        <taxon>Cypriniformes</taxon>
        <taxon>Cyprinidae</taxon>
        <taxon>Cyprininae</taxon>
        <taxon>Cyprinus</taxon>
    </lineage>
</organism>
<dbReference type="GO" id="GO:0042809">
    <property type="term" value="F:nuclear vitamin D receptor binding"/>
    <property type="evidence" value="ECO:0007669"/>
    <property type="project" value="TreeGrafter"/>
</dbReference>
<dbReference type="Proteomes" id="UP001108240">
    <property type="component" value="Unplaced"/>
</dbReference>
<reference evidence="1" key="1">
    <citation type="submission" date="2025-08" db="UniProtKB">
        <authorList>
            <consortium name="Ensembl"/>
        </authorList>
    </citation>
    <scope>IDENTIFICATION</scope>
</reference>
<sequence>MSPTETADLFYIEAVLLRRLGVKWLSHSLRMKIFQEFCLKLDDLASFYSILGDRDCLLIKIYASLGHLETDLFKISHLPRCLRESDLHVDLIVNSRIDNFDERFPACQPLSESCSELLPATFLQPPLPMLIPFIERMCSVTDNVIAEKPQQVEPLPQLLMKTSKALSSESSWTEGVKFVVPLPASEYHSYVFPGSPSHTPATSLHYWISFAISLPSTSSVDAGWLCDLRCEILPESDHCLSVTFSLDDNNHLAVTEVDSHQMSCRLLMPDFVDHKLNYDIFRVFMRCVQHFALPLHMLTNKDVIFAFEKGSVNHINNKLKT</sequence>
<dbReference type="GO" id="GO:0042974">
    <property type="term" value="F:nuclear retinoic acid receptor binding"/>
    <property type="evidence" value="ECO:0007669"/>
    <property type="project" value="TreeGrafter"/>
</dbReference>
<dbReference type="InterPro" id="IPR051999">
    <property type="entry name" value="Mediator_complex_subunit_1"/>
</dbReference>
<reference evidence="1" key="2">
    <citation type="submission" date="2025-09" db="UniProtKB">
        <authorList>
            <consortium name="Ensembl"/>
        </authorList>
    </citation>
    <scope>IDENTIFICATION</scope>
</reference>
<accession>A0A8C0Y6N9</accession>